<evidence type="ECO:0008006" key="4">
    <source>
        <dbReference type="Google" id="ProtNLM"/>
    </source>
</evidence>
<sequence length="295" mass="31949">MFRQVSCSLGHSQEFCACGMGYIAVSRLNKSFRRKQHCLLPNTEFLIVAPSILHFDAQVLGCLSGSNPSWVAPGFSHVGVVPDDAAGRRVFSEFSRFPCPWIPALLYTPPRFTLIGSQDLDVKSFPNLFARPRFDPGGSCGPPTTSQTTAGSDNTALAKAPSASLPRSSFFADLTHTVGLTARGRGFAWVSPPVQAADVVRGGRLFVYDWKNARVFIVAPSSVPAVSFHARPFSLNGRLKNNAGSRNERVFFFTPPPFPLVKPSLFPLCACRTRRLCLAPSKSGVLSPGVDVFGQ</sequence>
<feature type="region of interest" description="Disordered" evidence="1">
    <location>
        <begin position="134"/>
        <end position="154"/>
    </location>
</feature>
<reference evidence="2 3" key="1">
    <citation type="submission" date="2023-02" db="EMBL/GenBank/DDBJ databases">
        <title>LHISI_Scaffold_Assembly.</title>
        <authorList>
            <person name="Stuart O.P."/>
            <person name="Cleave R."/>
            <person name="Magrath M.J.L."/>
            <person name="Mikheyev A.S."/>
        </authorList>
    </citation>
    <scope>NUCLEOTIDE SEQUENCE [LARGE SCALE GENOMIC DNA]</scope>
    <source>
        <strain evidence="2">Daus_M_001</strain>
        <tissue evidence="2">Leg muscle</tissue>
    </source>
</reference>
<protein>
    <recommendedName>
        <fullName evidence="4">Aberrant panicle organization 1 protein</fullName>
    </recommendedName>
</protein>
<feature type="compositionally biased region" description="Polar residues" evidence="1">
    <location>
        <begin position="142"/>
        <end position="154"/>
    </location>
</feature>
<dbReference type="EMBL" id="JARBHB010000003">
    <property type="protein sequence ID" value="KAJ8888749.1"/>
    <property type="molecule type" value="Genomic_DNA"/>
</dbReference>
<proteinExistence type="predicted"/>
<accession>A0ABQ9HWJ8</accession>
<organism evidence="2 3">
    <name type="scientific">Dryococelus australis</name>
    <dbReference type="NCBI Taxonomy" id="614101"/>
    <lineage>
        <taxon>Eukaryota</taxon>
        <taxon>Metazoa</taxon>
        <taxon>Ecdysozoa</taxon>
        <taxon>Arthropoda</taxon>
        <taxon>Hexapoda</taxon>
        <taxon>Insecta</taxon>
        <taxon>Pterygota</taxon>
        <taxon>Neoptera</taxon>
        <taxon>Polyneoptera</taxon>
        <taxon>Phasmatodea</taxon>
        <taxon>Verophasmatodea</taxon>
        <taxon>Anareolatae</taxon>
        <taxon>Phasmatidae</taxon>
        <taxon>Eurycanthinae</taxon>
        <taxon>Dryococelus</taxon>
    </lineage>
</organism>
<evidence type="ECO:0000256" key="1">
    <source>
        <dbReference type="SAM" id="MobiDB-lite"/>
    </source>
</evidence>
<gene>
    <name evidence="2" type="ORF">PR048_008241</name>
</gene>
<evidence type="ECO:0000313" key="2">
    <source>
        <dbReference type="EMBL" id="KAJ8888749.1"/>
    </source>
</evidence>
<evidence type="ECO:0000313" key="3">
    <source>
        <dbReference type="Proteomes" id="UP001159363"/>
    </source>
</evidence>
<keyword evidence="3" id="KW-1185">Reference proteome</keyword>
<name>A0ABQ9HWJ8_9NEOP</name>
<dbReference type="Proteomes" id="UP001159363">
    <property type="component" value="Chromosome 3"/>
</dbReference>
<comment type="caution">
    <text evidence="2">The sequence shown here is derived from an EMBL/GenBank/DDBJ whole genome shotgun (WGS) entry which is preliminary data.</text>
</comment>